<dbReference type="Pfam" id="PF19886">
    <property type="entry name" value="DUF6359"/>
    <property type="match status" value="1"/>
</dbReference>
<dbReference type="EMBL" id="DNWC01000064">
    <property type="protein sequence ID" value="HBJ08343.1"/>
    <property type="molecule type" value="Genomic_DNA"/>
</dbReference>
<dbReference type="InterPro" id="IPR052614">
    <property type="entry name" value="CFAP65"/>
</dbReference>
<evidence type="ECO:0000313" key="2">
    <source>
        <dbReference type="EMBL" id="HBJ08343.1"/>
    </source>
</evidence>
<dbReference type="PANTHER" id="PTHR46127:SF1">
    <property type="entry name" value="CILIA- AND FLAGELLA-ASSOCIATED PROTEIN 65"/>
    <property type="match status" value="1"/>
</dbReference>
<reference evidence="2 3" key="1">
    <citation type="journal article" date="2018" name="Nat. Biotechnol.">
        <title>A standardized bacterial taxonomy based on genome phylogeny substantially revises the tree of life.</title>
        <authorList>
            <person name="Parks D.H."/>
            <person name="Chuvochina M."/>
            <person name="Waite D.W."/>
            <person name="Rinke C."/>
            <person name="Skarshewski A."/>
            <person name="Chaumeil P.A."/>
            <person name="Hugenholtz P."/>
        </authorList>
    </citation>
    <scope>NUCLEOTIDE SEQUENCE [LARGE SCALE GENOMIC DNA]</scope>
    <source>
        <strain evidence="2">UBA11482</strain>
    </source>
</reference>
<dbReference type="Proteomes" id="UP000262954">
    <property type="component" value="Unassembled WGS sequence"/>
</dbReference>
<dbReference type="Gene3D" id="2.60.40.10">
    <property type="entry name" value="Immunoglobulins"/>
    <property type="match status" value="5"/>
</dbReference>
<name>A0A354M1F4_9BACT</name>
<feature type="domain" description="Endonuclease YhcR N-terminal" evidence="1">
    <location>
        <begin position="165"/>
        <end position="252"/>
    </location>
</feature>
<dbReference type="PANTHER" id="PTHR46127">
    <property type="entry name" value="CILIA- AND FLAGELLA-ASSOCIATED PROTEIN 65"/>
    <property type="match status" value="1"/>
</dbReference>
<dbReference type="AlphaFoldDB" id="A0A354M1F4"/>
<sequence length="757" mass="81089">MCDNDAFDITPAKILQDVSTTVITVTFSPKAVTSYTGNIQVSGTDLDVVYTVSGKGLSENSPVIYSSVGDLNFGAVSKGSSRQLSFYVTAENLAEDVMITADNSSFSVTPEVIPANLSEPQQITVVFAPDTENEYSGELSFVAFGLEKKISLTGIGAAGGETPVSVENAIAEKGAKRIVGYYLGCITSTGLNEGYIQDRYIAIADSKDEVYNNRKHKIMVIELPAGSTRNEWGSKSHPELIGRQIWVEGNVGNDPSGKGCAAGFKISGGDKIGFYVPVEIKSPQVELSTSVLDFGTVACGESKELQFSFTPTDLASGLDIISNYADFSVDLSHVDQDSTEPQMVKVKFTPVRGGNATGFITIKGDGINETVKVLGVGEAVMPPILMETSIEELVFEDVVAGQFEEQTFTVVFSGLSEDITVTCDNPIFEVNPSLIIVDGKSEQTVTVKFAPSSVQEYTALLLLKSGEVEKTVALRGKSVAAPSVDTDVAELDFGRVAIGDQPEKRRFILDVANLKESVLLTSSDECFVLSKTEIPVDASGEQEIIVTFTPDEQGRISGEILIYYGGEEVKSIDLLAEAYYHTVIDFAGITELDFGSDLTTEPVSRSLKLSLLHMENDVTVTLEGKDAASFAVSSSVIGRDEENGEKDIEITFTPESEGVYNATVIFSDGKGFSYEIALSAVVTSVSGIKGDSVSEKRPYGFNGNLYVSAPRGTVVNVFTLKGTLVKMIKATGREIVIPVPQKNVIVVVENKAYKVSL</sequence>
<dbReference type="InterPro" id="IPR045939">
    <property type="entry name" value="YhcR_N"/>
</dbReference>
<evidence type="ECO:0000313" key="3">
    <source>
        <dbReference type="Proteomes" id="UP000262954"/>
    </source>
</evidence>
<organism evidence="2 3">
    <name type="scientific">Coprobacter fastidiosus</name>
    <dbReference type="NCBI Taxonomy" id="1099853"/>
    <lineage>
        <taxon>Bacteria</taxon>
        <taxon>Pseudomonadati</taxon>
        <taxon>Bacteroidota</taxon>
        <taxon>Bacteroidia</taxon>
        <taxon>Bacteroidales</taxon>
        <taxon>Barnesiellaceae</taxon>
        <taxon>Coprobacter</taxon>
    </lineage>
</organism>
<gene>
    <name evidence="2" type="ORF">DDY73_05005</name>
</gene>
<proteinExistence type="predicted"/>
<dbReference type="NCBIfam" id="NF012200">
    <property type="entry name" value="choice_anch_D"/>
    <property type="match status" value="1"/>
</dbReference>
<evidence type="ECO:0000259" key="1">
    <source>
        <dbReference type="Pfam" id="PF19886"/>
    </source>
</evidence>
<accession>A0A354M1F4</accession>
<protein>
    <recommendedName>
        <fullName evidence="1">Endonuclease YhcR N-terminal domain-containing protein</fullName>
    </recommendedName>
</protein>
<dbReference type="InterPro" id="IPR013783">
    <property type="entry name" value="Ig-like_fold"/>
</dbReference>
<comment type="caution">
    <text evidence="2">The sequence shown here is derived from an EMBL/GenBank/DDBJ whole genome shotgun (WGS) entry which is preliminary data.</text>
</comment>